<keyword evidence="3" id="KW-0804">Transcription</keyword>
<sequence length="550" mass="61186">MSCMAGPSSDQDKSRDHIIASTGYSYSDASPNGNQFQNFGPGPEIYNMSTTGMENMIGFPISKINNNNLHQQSAFYQQHDFGKHQQHDLSELLVDDDDDNDNDQSLRCVFPCEGNERPSHGLSLSLSSSNPSSIGLQSFELRQNDENFRFGPSSSRSVNIQPHYSNIRSSRYLGPAQELLNEFCNLGVTTKQTDSKMKVQKDEENSIKMQSSFYSLDLLELQRRKTKLLQMLEDVDRRYKHYCDQMKAVISSFEAVAGNGAATTYSALASKAMSRHFRCLKDGILSQIKATKKAMGEKDVSAPGTMKGETPRLRLLDQTLRQQRAIQQMSSMEIHPWRPQRGLPERSVSVSNWFINARVRLWKPMVEEMYLEELKEDEGNNLNGVVSANLDENMQNLNPSRNEDDQKPTVDQLVRIDSECLSSIINNNNNNKNDDARKDKAAMEHHQNPSFGYGAMELDFSSYGNHLAGSAAAAGYGGGGGGGVSLTLGLHQHGGGMNLGFSTGTQSSLFYPRDQIEDCQTVPYSLLDGESQNLPYRNLMGAQLLHDLAG</sequence>
<feature type="domain" description="POX" evidence="6">
    <location>
        <begin position="161"/>
        <end position="286"/>
    </location>
</feature>
<reference evidence="7 8" key="1">
    <citation type="journal article" date="2021" name="Comput. Struct. Biotechnol. J.">
        <title>De novo genome assembly of the potent medicinal plant Rehmannia glutinosa using nanopore technology.</title>
        <authorList>
            <person name="Ma L."/>
            <person name="Dong C."/>
            <person name="Song C."/>
            <person name="Wang X."/>
            <person name="Zheng X."/>
            <person name="Niu Y."/>
            <person name="Chen S."/>
            <person name="Feng W."/>
        </authorList>
    </citation>
    <scope>NUCLEOTIDE SEQUENCE [LARGE SCALE GENOMIC DNA]</scope>
    <source>
        <strain evidence="7">DH-2019</strain>
    </source>
</reference>
<feature type="region of interest" description="Disordered" evidence="5">
    <location>
        <begin position="425"/>
        <end position="444"/>
    </location>
</feature>
<evidence type="ECO:0000256" key="4">
    <source>
        <dbReference type="ARBA" id="ARBA00023242"/>
    </source>
</evidence>
<keyword evidence="2" id="KW-0371">Homeobox</keyword>
<dbReference type="Gene3D" id="1.10.10.60">
    <property type="entry name" value="Homeodomain-like"/>
    <property type="match status" value="1"/>
</dbReference>
<keyword evidence="1" id="KW-0238">DNA-binding</keyword>
<evidence type="ECO:0000256" key="2">
    <source>
        <dbReference type="ARBA" id="ARBA00023155"/>
    </source>
</evidence>
<keyword evidence="4" id="KW-0539">Nucleus</keyword>
<dbReference type="SMART" id="SM00574">
    <property type="entry name" value="POX"/>
    <property type="match status" value="1"/>
</dbReference>
<evidence type="ECO:0000256" key="3">
    <source>
        <dbReference type="ARBA" id="ARBA00023163"/>
    </source>
</evidence>
<feature type="compositionally biased region" description="Basic and acidic residues" evidence="5">
    <location>
        <begin position="432"/>
        <end position="444"/>
    </location>
</feature>
<comment type="caution">
    <text evidence="7">The sequence shown here is derived from an EMBL/GenBank/DDBJ whole genome shotgun (WGS) entry which is preliminary data.</text>
</comment>
<gene>
    <name evidence="7" type="ORF">DH2020_028835</name>
</gene>
<dbReference type="PANTHER" id="PTHR11850">
    <property type="entry name" value="HOMEOBOX PROTEIN TRANSCRIPTION FACTORS"/>
    <property type="match status" value="1"/>
</dbReference>
<dbReference type="InterPro" id="IPR050224">
    <property type="entry name" value="TALE_homeobox"/>
</dbReference>
<evidence type="ECO:0000313" key="7">
    <source>
        <dbReference type="EMBL" id="KAK6137412.1"/>
    </source>
</evidence>
<dbReference type="Proteomes" id="UP001318860">
    <property type="component" value="Unassembled WGS sequence"/>
</dbReference>
<evidence type="ECO:0000259" key="6">
    <source>
        <dbReference type="SMART" id="SM00574"/>
    </source>
</evidence>
<proteinExistence type="predicted"/>
<organism evidence="7 8">
    <name type="scientific">Rehmannia glutinosa</name>
    <name type="common">Chinese foxglove</name>
    <dbReference type="NCBI Taxonomy" id="99300"/>
    <lineage>
        <taxon>Eukaryota</taxon>
        <taxon>Viridiplantae</taxon>
        <taxon>Streptophyta</taxon>
        <taxon>Embryophyta</taxon>
        <taxon>Tracheophyta</taxon>
        <taxon>Spermatophyta</taxon>
        <taxon>Magnoliopsida</taxon>
        <taxon>eudicotyledons</taxon>
        <taxon>Gunneridae</taxon>
        <taxon>Pentapetalae</taxon>
        <taxon>asterids</taxon>
        <taxon>lamiids</taxon>
        <taxon>Lamiales</taxon>
        <taxon>Orobanchaceae</taxon>
        <taxon>Rehmannieae</taxon>
        <taxon>Rehmannia</taxon>
    </lineage>
</organism>
<keyword evidence="8" id="KW-1185">Reference proteome</keyword>
<protein>
    <recommendedName>
        <fullName evidence="6">POX domain-containing protein</fullName>
    </recommendedName>
</protein>
<evidence type="ECO:0000256" key="5">
    <source>
        <dbReference type="SAM" id="MobiDB-lite"/>
    </source>
</evidence>
<dbReference type="EMBL" id="JABTTQ020000841">
    <property type="protein sequence ID" value="KAK6137412.1"/>
    <property type="molecule type" value="Genomic_DNA"/>
</dbReference>
<evidence type="ECO:0000256" key="1">
    <source>
        <dbReference type="ARBA" id="ARBA00023125"/>
    </source>
</evidence>
<dbReference type="InterPro" id="IPR006563">
    <property type="entry name" value="POX_dom"/>
</dbReference>
<accession>A0ABR0VTX5</accession>
<dbReference type="Pfam" id="PF07526">
    <property type="entry name" value="POX"/>
    <property type="match status" value="1"/>
</dbReference>
<name>A0ABR0VTX5_REHGL</name>
<evidence type="ECO:0000313" key="8">
    <source>
        <dbReference type="Proteomes" id="UP001318860"/>
    </source>
</evidence>